<dbReference type="InterPro" id="IPR007714">
    <property type="entry name" value="CFA20_dom"/>
</dbReference>
<sequence length="203" mass="23130">MFRNTFQLWTVHTAKPTTRTRQASTSTDPACTGNDPNDIVSTIECVQDKMISSKVIELVSNNIASTYITCPPLSSRGASSLGIKLPYLTFLVKNMDQYVSFEVQVVDDQQQTRRFRCSNYQLETRVKPGITTMPLRLESGWNQMVFDLADLVKRAYATTYVETARVTVHANCRLRRIYFADRLCGEDDLPPEFKLFLPVDKNN</sequence>
<evidence type="ECO:0000259" key="1">
    <source>
        <dbReference type="Pfam" id="PF05018"/>
    </source>
</evidence>
<protein>
    <recommendedName>
        <fullName evidence="1">CFA20 domain-containing protein</fullName>
    </recommendedName>
</protein>
<dbReference type="AlphaFoldDB" id="A0A163KAE6"/>
<proteinExistence type="predicted"/>
<evidence type="ECO:0000313" key="3">
    <source>
        <dbReference type="Proteomes" id="UP000078561"/>
    </source>
</evidence>
<dbReference type="InterPro" id="IPR040441">
    <property type="entry name" value="CFA20/CFAP20DC"/>
</dbReference>
<dbReference type="InParanoid" id="A0A163KAE6"/>
<reference evidence="2" key="1">
    <citation type="submission" date="2016-04" db="EMBL/GenBank/DDBJ databases">
        <authorList>
            <person name="Evans L.H."/>
            <person name="Alamgir A."/>
            <person name="Owens N."/>
            <person name="Weber N.D."/>
            <person name="Virtaneva K."/>
            <person name="Barbian K."/>
            <person name="Babar A."/>
            <person name="Rosenke K."/>
        </authorList>
    </citation>
    <scope>NUCLEOTIDE SEQUENCE [LARGE SCALE GENOMIC DNA]</scope>
    <source>
        <strain evidence="2">CBS 101.48</strain>
    </source>
</reference>
<name>A0A163KAE6_ABSGL</name>
<feature type="domain" description="CFA20" evidence="1">
    <location>
        <begin position="41"/>
        <end position="196"/>
    </location>
</feature>
<evidence type="ECO:0000313" key="2">
    <source>
        <dbReference type="EMBL" id="SAM05643.1"/>
    </source>
</evidence>
<keyword evidence="3" id="KW-1185">Reference proteome</keyword>
<dbReference type="STRING" id="4829.A0A163KAE6"/>
<dbReference type="PANTHER" id="PTHR12458">
    <property type="entry name" value="ORF PROTEIN"/>
    <property type="match status" value="1"/>
</dbReference>
<gene>
    <name evidence="2" type="primary">ABSGL_11518.1 scaffold 12295</name>
</gene>
<accession>A0A163KAE6</accession>
<dbReference type="Proteomes" id="UP000078561">
    <property type="component" value="Unassembled WGS sequence"/>
</dbReference>
<organism evidence="2">
    <name type="scientific">Absidia glauca</name>
    <name type="common">Pin mould</name>
    <dbReference type="NCBI Taxonomy" id="4829"/>
    <lineage>
        <taxon>Eukaryota</taxon>
        <taxon>Fungi</taxon>
        <taxon>Fungi incertae sedis</taxon>
        <taxon>Mucoromycota</taxon>
        <taxon>Mucoromycotina</taxon>
        <taxon>Mucoromycetes</taxon>
        <taxon>Mucorales</taxon>
        <taxon>Cunninghamellaceae</taxon>
        <taxon>Absidia</taxon>
    </lineage>
</organism>
<dbReference type="EMBL" id="LT554468">
    <property type="protein sequence ID" value="SAM05643.1"/>
    <property type="molecule type" value="Genomic_DNA"/>
</dbReference>
<dbReference type="OMA" id="TTYISCP"/>
<dbReference type="OrthoDB" id="7486196at2759"/>
<dbReference type="Pfam" id="PF05018">
    <property type="entry name" value="CFA20_dom"/>
    <property type="match status" value="1"/>
</dbReference>